<gene>
    <name evidence="6" type="ORF">ACEWY4_008460</name>
</gene>
<evidence type="ECO:0000256" key="5">
    <source>
        <dbReference type="SAM" id="MobiDB-lite"/>
    </source>
</evidence>
<feature type="compositionally biased region" description="Gly residues" evidence="5">
    <location>
        <begin position="145"/>
        <end position="161"/>
    </location>
</feature>
<keyword evidence="3" id="KW-0539">Nucleus</keyword>
<sequence>MSTVLSCQDLRFVGGQRYNCPYSASTSAEPSVDVSTETLVSLWDASPRDNALCQQHEPPLRELQYSDHGDLSHQTWPELLSPHLQRNKQLQDTLLQREEELAKLHEENHKLREFLSSSYVRGLEERRKKLLYAPSRHRKRRQQAGLGGQGPDLEGRGPGGMVLGGVSKRTCRNLSLEFCSAEELAATPPLDSWVLETLGLKDQDTIDPESSFGSRVPVPVPNPPPPGYSPASDPPSATYSPPLASATYTPPPPPPTAPPWPPPASGSYDRAADSFASHASALSSQGSEFSPSAEMPPMYAPTATPPALHPHRLLSPSPCEHLAPVAASTPQRSSRLRCRSGSPGPAGGSGEQCSPAHGRGELAFSMLLSPHSSVRTHSFPQGQAFVRKDTQGGWKFTWVPKQCA</sequence>
<dbReference type="CDD" id="cd22588">
    <property type="entry name" value="GemC1_CC"/>
    <property type="match status" value="1"/>
</dbReference>
<dbReference type="Proteomes" id="UP001591681">
    <property type="component" value="Unassembled WGS sequence"/>
</dbReference>
<name>A0ABD1KAZ4_9TELE</name>
<dbReference type="Gene3D" id="1.20.5.1180">
    <property type="entry name" value="Geminin coiled-coil domain"/>
    <property type="match status" value="1"/>
</dbReference>
<organism evidence="6 7">
    <name type="scientific">Coilia grayii</name>
    <name type="common">Gray's grenadier anchovy</name>
    <dbReference type="NCBI Taxonomy" id="363190"/>
    <lineage>
        <taxon>Eukaryota</taxon>
        <taxon>Metazoa</taxon>
        <taxon>Chordata</taxon>
        <taxon>Craniata</taxon>
        <taxon>Vertebrata</taxon>
        <taxon>Euteleostomi</taxon>
        <taxon>Actinopterygii</taxon>
        <taxon>Neopterygii</taxon>
        <taxon>Teleostei</taxon>
        <taxon>Clupei</taxon>
        <taxon>Clupeiformes</taxon>
        <taxon>Clupeoidei</taxon>
        <taxon>Engraulidae</taxon>
        <taxon>Coilinae</taxon>
        <taxon>Coilia</taxon>
    </lineage>
</organism>
<feature type="compositionally biased region" description="Pro residues" evidence="5">
    <location>
        <begin position="249"/>
        <end position="264"/>
    </location>
</feature>
<evidence type="ECO:0000256" key="2">
    <source>
        <dbReference type="ARBA" id="ARBA00023054"/>
    </source>
</evidence>
<evidence type="ECO:0000256" key="3">
    <source>
        <dbReference type="ARBA" id="ARBA00023242"/>
    </source>
</evidence>
<comment type="caution">
    <text evidence="6">The sequence shown here is derived from an EMBL/GenBank/DDBJ whole genome shotgun (WGS) entry which is preliminary data.</text>
</comment>
<feature type="compositionally biased region" description="Low complexity" evidence="5">
    <location>
        <begin position="229"/>
        <end position="248"/>
    </location>
</feature>
<dbReference type="PRINTS" id="PR01217">
    <property type="entry name" value="PRICHEXTENSN"/>
</dbReference>
<feature type="region of interest" description="Disordered" evidence="5">
    <location>
        <begin position="204"/>
        <end position="357"/>
    </location>
</feature>
<keyword evidence="4" id="KW-0131">Cell cycle</keyword>
<feature type="compositionally biased region" description="Polar residues" evidence="5">
    <location>
        <begin position="280"/>
        <end position="290"/>
    </location>
</feature>
<keyword evidence="7" id="KW-1185">Reference proteome</keyword>
<evidence type="ECO:0008006" key="8">
    <source>
        <dbReference type="Google" id="ProtNLM"/>
    </source>
</evidence>
<protein>
    <recommendedName>
        <fullName evidence="8">Geminin coiled-coil domain containing</fullName>
    </recommendedName>
</protein>
<dbReference type="PANTHER" id="PTHR13372:SF2">
    <property type="entry name" value="GEMININ COILED-COIL DOMAIN-CONTAINING PROTEIN 1"/>
    <property type="match status" value="1"/>
</dbReference>
<dbReference type="InterPro" id="IPR059237">
    <property type="entry name" value="GemC1_CC"/>
</dbReference>
<comment type="subcellular location">
    <subcellularLocation>
        <location evidence="1">Nucleus</location>
    </subcellularLocation>
</comment>
<feature type="compositionally biased region" description="Low complexity" evidence="5">
    <location>
        <begin position="293"/>
        <end position="302"/>
    </location>
</feature>
<evidence type="ECO:0000313" key="7">
    <source>
        <dbReference type="Proteomes" id="UP001591681"/>
    </source>
</evidence>
<evidence type="ECO:0000256" key="4">
    <source>
        <dbReference type="ARBA" id="ARBA00023306"/>
    </source>
</evidence>
<proteinExistence type="predicted"/>
<feature type="region of interest" description="Disordered" evidence="5">
    <location>
        <begin position="131"/>
        <end position="161"/>
    </location>
</feature>
<keyword evidence="2" id="KW-0175">Coiled coil</keyword>
<dbReference type="GO" id="GO:0005634">
    <property type="term" value="C:nucleus"/>
    <property type="evidence" value="ECO:0007669"/>
    <property type="project" value="UniProtKB-SubCell"/>
</dbReference>
<evidence type="ECO:0000313" key="6">
    <source>
        <dbReference type="EMBL" id="KAL2096312.1"/>
    </source>
</evidence>
<evidence type="ECO:0000256" key="1">
    <source>
        <dbReference type="ARBA" id="ARBA00004123"/>
    </source>
</evidence>
<dbReference type="PANTHER" id="PTHR13372">
    <property type="entry name" value="GEMININ"/>
    <property type="match status" value="1"/>
</dbReference>
<accession>A0ABD1KAZ4</accession>
<dbReference type="EMBL" id="JBHFQA010000007">
    <property type="protein sequence ID" value="KAL2096312.1"/>
    <property type="molecule type" value="Genomic_DNA"/>
</dbReference>
<dbReference type="AlphaFoldDB" id="A0ABD1KAZ4"/>
<reference evidence="6 7" key="1">
    <citation type="submission" date="2024-09" db="EMBL/GenBank/DDBJ databases">
        <title>A chromosome-level genome assembly of Gray's grenadier anchovy, Coilia grayii.</title>
        <authorList>
            <person name="Fu Z."/>
        </authorList>
    </citation>
    <scope>NUCLEOTIDE SEQUENCE [LARGE SCALE GENOMIC DNA]</scope>
    <source>
        <strain evidence="6">G4</strain>
        <tissue evidence="6">Muscle</tissue>
    </source>
</reference>
<feature type="compositionally biased region" description="Pro residues" evidence="5">
    <location>
        <begin position="218"/>
        <end position="228"/>
    </location>
</feature>